<proteinExistence type="predicted"/>
<comment type="caution">
    <text evidence="2">The sequence shown here is derived from an EMBL/GenBank/DDBJ whole genome shotgun (WGS) entry which is preliminary data.</text>
</comment>
<dbReference type="AlphaFoldDB" id="A0A939JPG1"/>
<evidence type="ECO:0000313" key="3">
    <source>
        <dbReference type="Proteomes" id="UP000664781"/>
    </source>
</evidence>
<reference evidence="2" key="1">
    <citation type="submission" date="2021-03" db="EMBL/GenBank/DDBJ databases">
        <title>Streptomyces strains.</title>
        <authorList>
            <person name="Lund M.B."/>
            <person name="Toerring T."/>
        </authorList>
    </citation>
    <scope>NUCLEOTIDE SEQUENCE</scope>
    <source>
        <strain evidence="2">JCM 4242</strain>
    </source>
</reference>
<accession>A0A939JPG1</accession>
<organism evidence="2 3">
    <name type="scientific">Streptomyces triculaminicus</name>
    <dbReference type="NCBI Taxonomy" id="2816232"/>
    <lineage>
        <taxon>Bacteria</taxon>
        <taxon>Bacillati</taxon>
        <taxon>Actinomycetota</taxon>
        <taxon>Actinomycetes</taxon>
        <taxon>Kitasatosporales</taxon>
        <taxon>Streptomycetaceae</taxon>
        <taxon>Streptomyces</taxon>
    </lineage>
</organism>
<evidence type="ECO:0000313" key="2">
    <source>
        <dbReference type="EMBL" id="MBO0654478.1"/>
    </source>
</evidence>
<keyword evidence="3" id="KW-1185">Reference proteome</keyword>
<sequence length="266" mass="29673">MTADPARAEAGGMPERLHRFGIHVIPSDPRDRHDNPEVRPLVNGTDFIERDYGGAVCGYALSWLLPDGPFVVGQTPHQVEMAAWCGCACRTLDVTMRREGDTVVWHWDEPEADSPFSSEIRFDARQYDAEVERATKDRSWEWPSAAVARILGGILRSHTDWLDGWTCEVGEVWSPPGVLDEIRLSFRSYVPQPHGVWRSAGCFGTVRPVTDEDPTAQAERLAQEIMAGDPRQANGMRSDTPDAPLDDWLGTPRHFGPSSDKWHGTA</sequence>
<name>A0A939JPG1_9ACTN</name>
<dbReference type="Proteomes" id="UP000664781">
    <property type="component" value="Unassembled WGS sequence"/>
</dbReference>
<gene>
    <name evidence="2" type="ORF">J1792_17320</name>
</gene>
<protein>
    <submittedName>
        <fullName evidence="2">Uncharacterized protein</fullName>
    </submittedName>
</protein>
<evidence type="ECO:0000256" key="1">
    <source>
        <dbReference type="SAM" id="MobiDB-lite"/>
    </source>
</evidence>
<dbReference type="RefSeq" id="WP_207247637.1">
    <property type="nucleotide sequence ID" value="NZ_JAFMOF010000002.1"/>
</dbReference>
<feature type="region of interest" description="Disordered" evidence="1">
    <location>
        <begin position="226"/>
        <end position="266"/>
    </location>
</feature>
<dbReference type="EMBL" id="JAFMOF010000002">
    <property type="protein sequence ID" value="MBO0654478.1"/>
    <property type="molecule type" value="Genomic_DNA"/>
</dbReference>